<proteinExistence type="predicted"/>
<organism evidence="2 3">
    <name type="scientific">Gossypium arboreum</name>
    <name type="common">Tree cotton</name>
    <name type="synonym">Gossypium nanking</name>
    <dbReference type="NCBI Taxonomy" id="29729"/>
    <lineage>
        <taxon>Eukaryota</taxon>
        <taxon>Viridiplantae</taxon>
        <taxon>Streptophyta</taxon>
        <taxon>Embryophyta</taxon>
        <taxon>Tracheophyta</taxon>
        <taxon>Spermatophyta</taxon>
        <taxon>Magnoliopsida</taxon>
        <taxon>eudicotyledons</taxon>
        <taxon>Gunneridae</taxon>
        <taxon>Pentapetalae</taxon>
        <taxon>rosids</taxon>
        <taxon>malvids</taxon>
        <taxon>Malvales</taxon>
        <taxon>Malvaceae</taxon>
        <taxon>Malvoideae</taxon>
        <taxon>Gossypium</taxon>
    </lineage>
</organism>
<gene>
    <name evidence="1" type="ORF">F383_05492</name>
    <name evidence="2" type="ORF">F383_36106</name>
</gene>
<dbReference type="EMBL" id="KN454233">
    <property type="protein sequence ID" value="KHG30091.1"/>
    <property type="molecule type" value="Genomic_DNA"/>
</dbReference>
<dbReference type="AlphaFoldDB" id="A0A0B0Q2F1"/>
<reference evidence="3" key="2">
    <citation type="submission" date="2014-09" db="EMBL/GenBank/DDBJ databases">
        <authorList>
            <person name="Mudge J."/>
            <person name="Ramaraj T."/>
            <person name="Lindquist I.E."/>
            <person name="Bharti A.K."/>
            <person name="Sundararajan A."/>
            <person name="Cameron C.T."/>
            <person name="Woodward J.E."/>
            <person name="May G.D."/>
            <person name="Brubaker C."/>
            <person name="Broadhvest J."/>
            <person name="Wilkins T.A."/>
        </authorList>
    </citation>
    <scope>NUCLEOTIDE SEQUENCE</scope>
    <source>
        <strain evidence="3">cv. AKA8401</strain>
    </source>
</reference>
<name>A0A0B0Q2F1_GOSAR</name>
<evidence type="ECO:0000313" key="2">
    <source>
        <dbReference type="EMBL" id="KHG30091.1"/>
    </source>
</evidence>
<accession>A0A0B0Q2F1</accession>
<dbReference type="Proteomes" id="UP000032142">
    <property type="component" value="Unassembled WGS sequence"/>
</dbReference>
<protein>
    <submittedName>
        <fullName evidence="2">Uncharacterized protein</fullName>
    </submittedName>
</protein>
<reference evidence="2" key="1">
    <citation type="submission" date="2014-09" db="EMBL/GenBank/DDBJ databases">
        <title>G. arboreum L. cv. AKA8401 A2 genome assembly version 1.0.</title>
        <authorList>
            <person name="Mudge J."/>
            <person name="Ramaraj T."/>
            <person name="Lindquist I.E."/>
            <person name="Bharti A.K."/>
            <person name="Sundararajan A."/>
            <person name="Cameron C.T."/>
            <person name="Woodward J.E."/>
            <person name="May G.D."/>
            <person name="Brubaker C."/>
            <person name="Broadhvest J."/>
            <person name="Wilkins T.A."/>
        </authorList>
    </citation>
    <scope>NUCLEOTIDE SEQUENCE</scope>
</reference>
<sequence length="19" mass="2461">MYIALSVRIHYMLLHYNWH</sequence>
<dbReference type="EMBL" id="KN395766">
    <property type="protein sequence ID" value="KHG11404.1"/>
    <property type="molecule type" value="Genomic_DNA"/>
</dbReference>
<evidence type="ECO:0000313" key="3">
    <source>
        <dbReference type="Proteomes" id="UP000032142"/>
    </source>
</evidence>
<keyword evidence="3" id="KW-1185">Reference proteome</keyword>
<evidence type="ECO:0000313" key="1">
    <source>
        <dbReference type="EMBL" id="KHG11404.1"/>
    </source>
</evidence>